<sequence>MEIEHWPSFLASRYLNPALSIGVPSKTLLKYEMTDEMDRQPAASCIIEGSAFDVEARVLREIEWRPPREWWELLPSRRDALLPQFYSETVASRIPIGLWDRILGYLANEREALGIVEEKDILVLAWKAVAEEGKQRSRGDNQRSLAHVGTFAAMFAGGHLPRLSALSILDGEWTPGAIPQSVFLHLSSFHSITSLELHDIILPSITVLLRLVCAFDRLQELIIRYLRLLDTRVPPASRRWAPSPNLKKLTFTDLNWPDELRTLYVTAELETSGGSETVLFLLNAVSCSDLNHSVSAG</sequence>
<dbReference type="OrthoDB" id="2801588at2759"/>
<reference evidence="1 2" key="1">
    <citation type="journal article" date="2012" name="Science">
        <title>The Paleozoic origin of enzymatic lignin decomposition reconstructed from 31 fungal genomes.</title>
        <authorList>
            <person name="Floudas D."/>
            <person name="Binder M."/>
            <person name="Riley R."/>
            <person name="Barry K."/>
            <person name="Blanchette R.A."/>
            <person name="Henrissat B."/>
            <person name="Martinez A.T."/>
            <person name="Otillar R."/>
            <person name="Spatafora J.W."/>
            <person name="Yadav J.S."/>
            <person name="Aerts A."/>
            <person name="Benoit I."/>
            <person name="Boyd A."/>
            <person name="Carlson A."/>
            <person name="Copeland A."/>
            <person name="Coutinho P.M."/>
            <person name="de Vries R.P."/>
            <person name="Ferreira P."/>
            <person name="Findley K."/>
            <person name="Foster B."/>
            <person name="Gaskell J."/>
            <person name="Glotzer D."/>
            <person name="Gorecki P."/>
            <person name="Heitman J."/>
            <person name="Hesse C."/>
            <person name="Hori C."/>
            <person name="Igarashi K."/>
            <person name="Jurgens J.A."/>
            <person name="Kallen N."/>
            <person name="Kersten P."/>
            <person name="Kohler A."/>
            <person name="Kuees U."/>
            <person name="Kumar T.K.A."/>
            <person name="Kuo A."/>
            <person name="LaButti K."/>
            <person name="Larrondo L.F."/>
            <person name="Lindquist E."/>
            <person name="Ling A."/>
            <person name="Lombard V."/>
            <person name="Lucas S."/>
            <person name="Lundell T."/>
            <person name="Martin R."/>
            <person name="McLaughlin D.J."/>
            <person name="Morgenstern I."/>
            <person name="Morin E."/>
            <person name="Murat C."/>
            <person name="Nagy L.G."/>
            <person name="Nolan M."/>
            <person name="Ohm R.A."/>
            <person name="Patyshakuliyeva A."/>
            <person name="Rokas A."/>
            <person name="Ruiz-Duenas F.J."/>
            <person name="Sabat G."/>
            <person name="Salamov A."/>
            <person name="Samejima M."/>
            <person name="Schmutz J."/>
            <person name="Slot J.C."/>
            <person name="St John F."/>
            <person name="Stenlid J."/>
            <person name="Sun H."/>
            <person name="Sun S."/>
            <person name="Syed K."/>
            <person name="Tsang A."/>
            <person name="Wiebenga A."/>
            <person name="Young D."/>
            <person name="Pisabarro A."/>
            <person name="Eastwood D.C."/>
            <person name="Martin F."/>
            <person name="Cullen D."/>
            <person name="Grigoriev I.V."/>
            <person name="Hibbett D.S."/>
        </authorList>
    </citation>
    <scope>NUCLEOTIDE SEQUENCE [LARGE SCALE GENOMIC DNA]</scope>
    <source>
        <strain evidence="1 2">MD-104</strain>
    </source>
</reference>
<evidence type="ECO:0000313" key="1">
    <source>
        <dbReference type="EMBL" id="PCH44038.1"/>
    </source>
</evidence>
<dbReference type="Proteomes" id="UP000218811">
    <property type="component" value="Unassembled WGS sequence"/>
</dbReference>
<dbReference type="AlphaFoldDB" id="A0A2H3K1N6"/>
<evidence type="ECO:0000313" key="2">
    <source>
        <dbReference type="Proteomes" id="UP000218811"/>
    </source>
</evidence>
<gene>
    <name evidence="1" type="ORF">WOLCODRAFT_154085</name>
</gene>
<protein>
    <recommendedName>
        <fullName evidence="3">F-box domain-containing protein</fullName>
    </recommendedName>
</protein>
<name>A0A2H3K1N6_WOLCO</name>
<dbReference type="EMBL" id="KB468157">
    <property type="protein sequence ID" value="PCH44038.1"/>
    <property type="molecule type" value="Genomic_DNA"/>
</dbReference>
<accession>A0A2H3K1N6</accession>
<organism evidence="1 2">
    <name type="scientific">Wolfiporia cocos (strain MD-104)</name>
    <name type="common">Brown rot fungus</name>
    <dbReference type="NCBI Taxonomy" id="742152"/>
    <lineage>
        <taxon>Eukaryota</taxon>
        <taxon>Fungi</taxon>
        <taxon>Dikarya</taxon>
        <taxon>Basidiomycota</taxon>
        <taxon>Agaricomycotina</taxon>
        <taxon>Agaricomycetes</taxon>
        <taxon>Polyporales</taxon>
        <taxon>Phaeolaceae</taxon>
        <taxon>Wolfiporia</taxon>
    </lineage>
</organism>
<evidence type="ECO:0008006" key="3">
    <source>
        <dbReference type="Google" id="ProtNLM"/>
    </source>
</evidence>
<proteinExistence type="predicted"/>
<keyword evidence="2" id="KW-1185">Reference proteome</keyword>